<dbReference type="PANTHER" id="PTHR37809">
    <property type="entry name" value="RIBOSOMAL PROTEIN S12 METHYLTHIOTRANSFERASE ACCESSORY FACTOR YCAO"/>
    <property type="match status" value="1"/>
</dbReference>
<dbReference type="NCBIfam" id="TIGR00702">
    <property type="entry name" value="YcaO-type kinase domain"/>
    <property type="match status" value="1"/>
</dbReference>
<protein>
    <submittedName>
        <fullName evidence="2">YcaO-like family protein</fullName>
    </submittedName>
</protein>
<reference evidence="2 3" key="1">
    <citation type="submission" date="2023-07" db="EMBL/GenBank/DDBJ databases">
        <title>The novel representative of Negativicutes class, Anaeroselena agilis gen. nov. sp. nov.</title>
        <authorList>
            <person name="Prokofeva M.I."/>
            <person name="Elcheninov A.G."/>
            <person name="Klyukina A."/>
            <person name="Kublanov I.V."/>
            <person name="Frolov E.N."/>
            <person name="Podosokorskaya O.A."/>
        </authorList>
    </citation>
    <scope>NUCLEOTIDE SEQUENCE [LARGE SCALE GENOMIC DNA]</scope>
    <source>
        <strain evidence="2 3">4137-cl</strain>
    </source>
</reference>
<evidence type="ECO:0000313" key="3">
    <source>
        <dbReference type="Proteomes" id="UP001254848"/>
    </source>
</evidence>
<dbReference type="RefSeq" id="WP_413778481.1">
    <property type="nucleotide sequence ID" value="NZ_JAUOZS010000001.1"/>
</dbReference>
<dbReference type="Gene3D" id="3.30.1330.230">
    <property type="match status" value="1"/>
</dbReference>
<gene>
    <name evidence="2" type="ORF">Q4T40_01445</name>
</gene>
<keyword evidence="3" id="KW-1185">Reference proteome</keyword>
<accession>A0ABU3NSW5</accession>
<dbReference type="Pfam" id="PF02624">
    <property type="entry name" value="YcaO"/>
    <property type="match status" value="1"/>
</dbReference>
<evidence type="ECO:0000313" key="2">
    <source>
        <dbReference type="EMBL" id="MDT8899915.1"/>
    </source>
</evidence>
<comment type="caution">
    <text evidence="2">The sequence shown here is derived from an EMBL/GenBank/DDBJ whole genome shotgun (WGS) entry which is preliminary data.</text>
</comment>
<dbReference type="PROSITE" id="PS51664">
    <property type="entry name" value="YCAO"/>
    <property type="match status" value="1"/>
</dbReference>
<dbReference type="EMBL" id="JAUOZS010000001">
    <property type="protein sequence ID" value="MDT8899915.1"/>
    <property type="molecule type" value="Genomic_DNA"/>
</dbReference>
<sequence>MAHQGFFYAPDERLLSTADFLAAGGEWLAAQLTKLNPDEDKEALLKLWRKVTYEELPADFAVVPYCNLNTGNLSYLPVKMVAKMYMSNGMCAGNTPEEALVQGIAELFERHVNQRIVREKLVPPTIPGDYIARFPRIAAMIAAIEARGDCRVILKDCSLGRGYPVVGVIYINLAAQSYFVKFGAHPLFEIAAERTLTELLQGQDIGRMMGMREFSFRDGSGDGNNLIGILVNGSGVYPSEFFGPQPSYPFREWDEVKADGNRKLLHHLLAKLAVDGFEVYARDVSFLGFPAFQVIVPHFSEIETFGDIGAIEEYADYNEARRLIRRLDELDKEERGLIIGFLRQMPYSPDTNVFEFLNQPVSDPAPFPWYFGSLDLLLTVFLLKNGDLQGAAAVFERYAAFSRKANRPEGAVTFYRCVADYLGARASGRSEAEIAATLGVFYPEEVVAGVLKEWGDPSKLDCRPDNPRCFDCARCAWRGDCLHPETERVYLLLKERQAANPIDQRHLAALGMGAPTLASH</sequence>
<feature type="domain" description="YcaO" evidence="1">
    <location>
        <begin position="1"/>
        <end position="342"/>
    </location>
</feature>
<dbReference type="Proteomes" id="UP001254848">
    <property type="component" value="Unassembled WGS sequence"/>
</dbReference>
<dbReference type="InterPro" id="IPR003776">
    <property type="entry name" value="YcaO-like_dom"/>
</dbReference>
<name>A0ABU3NSW5_9FIRM</name>
<dbReference type="PANTHER" id="PTHR37809:SF1">
    <property type="entry name" value="RIBOSOMAL PROTEIN S12 METHYLTHIOTRANSFERASE ACCESSORY FACTOR YCAO"/>
    <property type="match status" value="1"/>
</dbReference>
<proteinExistence type="predicted"/>
<organism evidence="2 3">
    <name type="scientific">Anaeroselena agilis</name>
    <dbReference type="NCBI Taxonomy" id="3063788"/>
    <lineage>
        <taxon>Bacteria</taxon>
        <taxon>Bacillati</taxon>
        <taxon>Bacillota</taxon>
        <taxon>Negativicutes</taxon>
        <taxon>Acetonemataceae</taxon>
        <taxon>Anaeroselena</taxon>
    </lineage>
</organism>
<evidence type="ECO:0000259" key="1">
    <source>
        <dbReference type="PROSITE" id="PS51664"/>
    </source>
</evidence>